<keyword evidence="1" id="KW-0175">Coiled coil</keyword>
<dbReference type="EMBL" id="AYRZ02000006">
    <property type="protein sequence ID" value="PHT79853.1"/>
    <property type="molecule type" value="Genomic_DNA"/>
</dbReference>
<protein>
    <submittedName>
        <fullName evidence="2">Uncharacterized protein</fullName>
    </submittedName>
</protein>
<proteinExistence type="predicted"/>
<sequence length="151" mass="17156">MQKEFVNEEQNGVNMKQIEEMEDHIKKIAKEVEQTKDDYHDVVREKKVLETQCQVLNKEIACVQISLDEAQKEISAMQYKVELANSKSEEILNALRTAAGSVCLDGEGANVSVVGEKQMNGEDVKPYEAELEAIKNAIKNKENKVEEMQRQ</sequence>
<name>A0A2G2ZCX4_CAPAN</name>
<evidence type="ECO:0000313" key="2">
    <source>
        <dbReference type="EMBL" id="PHT79853.1"/>
    </source>
</evidence>
<feature type="coiled-coil region" evidence="1">
    <location>
        <begin position="124"/>
        <end position="151"/>
    </location>
</feature>
<reference evidence="2 3" key="2">
    <citation type="journal article" date="2017" name="Genome Biol.">
        <title>New reference genome sequences of hot pepper reveal the massive evolution of plant disease-resistance genes by retroduplication.</title>
        <authorList>
            <person name="Kim S."/>
            <person name="Park J."/>
            <person name="Yeom S.I."/>
            <person name="Kim Y.M."/>
            <person name="Seo E."/>
            <person name="Kim K.T."/>
            <person name="Kim M.S."/>
            <person name="Lee J.M."/>
            <person name="Cheong K."/>
            <person name="Shin H.S."/>
            <person name="Kim S.B."/>
            <person name="Han K."/>
            <person name="Lee J."/>
            <person name="Park M."/>
            <person name="Lee H.A."/>
            <person name="Lee H.Y."/>
            <person name="Lee Y."/>
            <person name="Oh S."/>
            <person name="Lee J.H."/>
            <person name="Choi E."/>
            <person name="Choi E."/>
            <person name="Lee S.E."/>
            <person name="Jeon J."/>
            <person name="Kim H."/>
            <person name="Choi G."/>
            <person name="Song H."/>
            <person name="Lee J."/>
            <person name="Lee S.C."/>
            <person name="Kwon J.K."/>
            <person name="Lee H.Y."/>
            <person name="Koo N."/>
            <person name="Hong Y."/>
            <person name="Kim R.W."/>
            <person name="Kang W.H."/>
            <person name="Huh J.H."/>
            <person name="Kang B.C."/>
            <person name="Yang T.J."/>
            <person name="Lee Y.H."/>
            <person name="Bennetzen J.L."/>
            <person name="Choi D."/>
        </authorList>
    </citation>
    <scope>NUCLEOTIDE SEQUENCE [LARGE SCALE GENOMIC DNA]</scope>
    <source>
        <strain evidence="3">cv. CM334</strain>
    </source>
</reference>
<evidence type="ECO:0000256" key="1">
    <source>
        <dbReference type="SAM" id="Coils"/>
    </source>
</evidence>
<dbReference type="AlphaFoldDB" id="A0A2G2ZCX4"/>
<dbReference type="SMR" id="A0A2G2ZCX4"/>
<accession>A0A2G2ZCX4</accession>
<keyword evidence="3" id="KW-1185">Reference proteome</keyword>
<dbReference type="Gramene" id="PHT79853">
    <property type="protein sequence ID" value="PHT79853"/>
    <property type="gene ID" value="T459_17905"/>
</dbReference>
<gene>
    <name evidence="2" type="ORF">T459_17905</name>
</gene>
<reference evidence="2 3" key="1">
    <citation type="journal article" date="2014" name="Nat. Genet.">
        <title>Genome sequence of the hot pepper provides insights into the evolution of pungency in Capsicum species.</title>
        <authorList>
            <person name="Kim S."/>
            <person name="Park M."/>
            <person name="Yeom S.I."/>
            <person name="Kim Y.M."/>
            <person name="Lee J.M."/>
            <person name="Lee H.A."/>
            <person name="Seo E."/>
            <person name="Choi J."/>
            <person name="Cheong K."/>
            <person name="Kim K.T."/>
            <person name="Jung K."/>
            <person name="Lee G.W."/>
            <person name="Oh S.K."/>
            <person name="Bae C."/>
            <person name="Kim S.B."/>
            <person name="Lee H.Y."/>
            <person name="Kim S.Y."/>
            <person name="Kim M.S."/>
            <person name="Kang B.C."/>
            <person name="Jo Y.D."/>
            <person name="Yang H.B."/>
            <person name="Jeong H.J."/>
            <person name="Kang W.H."/>
            <person name="Kwon J.K."/>
            <person name="Shin C."/>
            <person name="Lim J.Y."/>
            <person name="Park J.H."/>
            <person name="Huh J.H."/>
            <person name="Kim J.S."/>
            <person name="Kim B.D."/>
            <person name="Cohen O."/>
            <person name="Paran I."/>
            <person name="Suh M.C."/>
            <person name="Lee S.B."/>
            <person name="Kim Y.K."/>
            <person name="Shin Y."/>
            <person name="Noh S.J."/>
            <person name="Park J."/>
            <person name="Seo Y.S."/>
            <person name="Kwon S.Y."/>
            <person name="Kim H.A."/>
            <person name="Park J.M."/>
            <person name="Kim H.J."/>
            <person name="Choi S.B."/>
            <person name="Bosland P.W."/>
            <person name="Reeves G."/>
            <person name="Jo S.H."/>
            <person name="Lee B.W."/>
            <person name="Cho H.T."/>
            <person name="Choi H.S."/>
            <person name="Lee M.S."/>
            <person name="Yu Y."/>
            <person name="Do Choi Y."/>
            <person name="Park B.S."/>
            <person name="van Deynze A."/>
            <person name="Ashrafi H."/>
            <person name="Hill T."/>
            <person name="Kim W.T."/>
            <person name="Pai H.S."/>
            <person name="Ahn H.K."/>
            <person name="Yeam I."/>
            <person name="Giovannoni J.J."/>
            <person name="Rose J.K."/>
            <person name="Sorensen I."/>
            <person name="Lee S.J."/>
            <person name="Kim R.W."/>
            <person name="Choi I.Y."/>
            <person name="Choi B.S."/>
            <person name="Lim J.S."/>
            <person name="Lee Y.H."/>
            <person name="Choi D."/>
        </authorList>
    </citation>
    <scope>NUCLEOTIDE SEQUENCE [LARGE SCALE GENOMIC DNA]</scope>
    <source>
        <strain evidence="3">cv. CM334</strain>
    </source>
</reference>
<organism evidence="2 3">
    <name type="scientific">Capsicum annuum</name>
    <name type="common">Capsicum pepper</name>
    <dbReference type="NCBI Taxonomy" id="4072"/>
    <lineage>
        <taxon>Eukaryota</taxon>
        <taxon>Viridiplantae</taxon>
        <taxon>Streptophyta</taxon>
        <taxon>Embryophyta</taxon>
        <taxon>Tracheophyta</taxon>
        <taxon>Spermatophyta</taxon>
        <taxon>Magnoliopsida</taxon>
        <taxon>eudicotyledons</taxon>
        <taxon>Gunneridae</taxon>
        <taxon>Pentapetalae</taxon>
        <taxon>asterids</taxon>
        <taxon>lamiids</taxon>
        <taxon>Solanales</taxon>
        <taxon>Solanaceae</taxon>
        <taxon>Solanoideae</taxon>
        <taxon>Capsiceae</taxon>
        <taxon>Capsicum</taxon>
    </lineage>
</organism>
<dbReference type="Proteomes" id="UP000222542">
    <property type="component" value="Unassembled WGS sequence"/>
</dbReference>
<comment type="caution">
    <text evidence="2">The sequence shown here is derived from an EMBL/GenBank/DDBJ whole genome shotgun (WGS) entry which is preliminary data.</text>
</comment>
<feature type="coiled-coil region" evidence="1">
    <location>
        <begin position="18"/>
        <end position="87"/>
    </location>
</feature>
<evidence type="ECO:0000313" key="3">
    <source>
        <dbReference type="Proteomes" id="UP000222542"/>
    </source>
</evidence>